<protein>
    <submittedName>
        <fullName evidence="1">Uncharacterized protein</fullName>
    </submittedName>
</protein>
<dbReference type="Proteomes" id="UP000765509">
    <property type="component" value="Unassembled WGS sequence"/>
</dbReference>
<gene>
    <name evidence="1" type="ORF">O181_107088</name>
</gene>
<keyword evidence="2" id="KW-1185">Reference proteome</keyword>
<accession>A0A9Q3JRW6</accession>
<reference evidence="1" key="1">
    <citation type="submission" date="2021-03" db="EMBL/GenBank/DDBJ databases">
        <title>Draft genome sequence of rust myrtle Austropuccinia psidii MF-1, a brazilian biotype.</title>
        <authorList>
            <person name="Quecine M.C."/>
            <person name="Pachon D.M.R."/>
            <person name="Bonatelli M.L."/>
            <person name="Correr F.H."/>
            <person name="Franceschini L.M."/>
            <person name="Leite T.F."/>
            <person name="Margarido G.R.A."/>
            <person name="Almeida C.A."/>
            <person name="Ferrarezi J.A."/>
            <person name="Labate C.A."/>
        </authorList>
    </citation>
    <scope>NUCLEOTIDE SEQUENCE</scope>
    <source>
        <strain evidence="1">MF-1</strain>
    </source>
</reference>
<dbReference type="EMBL" id="AVOT02080734">
    <property type="protein sequence ID" value="MBW0567373.1"/>
    <property type="molecule type" value="Genomic_DNA"/>
</dbReference>
<name>A0A9Q3JRW6_9BASI</name>
<organism evidence="1 2">
    <name type="scientific">Austropuccinia psidii MF-1</name>
    <dbReference type="NCBI Taxonomy" id="1389203"/>
    <lineage>
        <taxon>Eukaryota</taxon>
        <taxon>Fungi</taxon>
        <taxon>Dikarya</taxon>
        <taxon>Basidiomycota</taxon>
        <taxon>Pucciniomycotina</taxon>
        <taxon>Pucciniomycetes</taxon>
        <taxon>Pucciniales</taxon>
        <taxon>Sphaerophragmiaceae</taxon>
        <taxon>Austropuccinia</taxon>
    </lineage>
</organism>
<comment type="caution">
    <text evidence="1">The sequence shown here is derived from an EMBL/GenBank/DDBJ whole genome shotgun (WGS) entry which is preliminary data.</text>
</comment>
<evidence type="ECO:0000313" key="2">
    <source>
        <dbReference type="Proteomes" id="UP000765509"/>
    </source>
</evidence>
<sequence>MIPDSLPCQNKSLAKALYEDSPQESLLVPILQSKKSHKPIKYTQTVPITLPLVPLIKTGSKFPKNPFSLAHKNSPTQKLSLASKFQNSPLISQTSSLTLPQFKNFQTGAPCQAYPNHPNLTNVYVHKSKDALIQTSSNIPPIPKRPPEIK</sequence>
<evidence type="ECO:0000313" key="1">
    <source>
        <dbReference type="EMBL" id="MBW0567373.1"/>
    </source>
</evidence>
<proteinExistence type="predicted"/>
<dbReference type="AlphaFoldDB" id="A0A9Q3JRW6"/>